<dbReference type="RefSeq" id="XP_068349684.1">
    <property type="nucleotide sequence ID" value="XM_068511335.1"/>
</dbReference>
<dbReference type="GeneID" id="94846039"/>
<dbReference type="PANTHER" id="PTHR31409">
    <property type="entry name" value="WASH COMPLEX SUBUNIT 4"/>
    <property type="match status" value="1"/>
</dbReference>
<gene>
    <name evidence="5" type="ORF">TRFO_37283</name>
</gene>
<feature type="domain" description="WASH complex subunit 7 C-terminal" evidence="4">
    <location>
        <begin position="1008"/>
        <end position="1180"/>
    </location>
</feature>
<dbReference type="GO" id="GO:0016197">
    <property type="term" value="P:endosomal transport"/>
    <property type="evidence" value="ECO:0007669"/>
    <property type="project" value="TreeGrafter"/>
</dbReference>
<name>A0A1J4JFY5_9EUKA</name>
<feature type="region of interest" description="Disordered" evidence="1">
    <location>
        <begin position="1125"/>
        <end position="1144"/>
    </location>
</feature>
<dbReference type="InterPro" id="IPR027307">
    <property type="entry name" value="WASH7"/>
</dbReference>
<accession>A0A1J4JFY5</accession>
<feature type="domain" description="WASH complex subunit 4 N-terminal" evidence="3">
    <location>
        <begin position="95"/>
        <end position="602"/>
    </location>
</feature>
<dbReference type="Pfam" id="PF14744">
    <property type="entry name" value="WASH-7_mid"/>
    <property type="match status" value="1"/>
</dbReference>
<dbReference type="OrthoDB" id="10261210at2759"/>
<feature type="region of interest" description="Disordered" evidence="1">
    <location>
        <begin position="1"/>
        <end position="62"/>
    </location>
</feature>
<feature type="domain" description="WASH complex subunit 7 central" evidence="2">
    <location>
        <begin position="662"/>
        <end position="990"/>
    </location>
</feature>
<evidence type="ECO:0000313" key="5">
    <source>
        <dbReference type="EMBL" id="OHS96547.1"/>
    </source>
</evidence>
<evidence type="ECO:0000256" key="1">
    <source>
        <dbReference type="SAM" id="MobiDB-lite"/>
    </source>
</evidence>
<dbReference type="PANTHER" id="PTHR31409:SF0">
    <property type="entry name" value="WASH COMPLEX SUBUNIT 4"/>
    <property type="match status" value="1"/>
</dbReference>
<evidence type="ECO:0000259" key="4">
    <source>
        <dbReference type="Pfam" id="PF14746"/>
    </source>
</evidence>
<dbReference type="GO" id="GO:0005768">
    <property type="term" value="C:endosome"/>
    <property type="evidence" value="ECO:0007669"/>
    <property type="project" value="TreeGrafter"/>
</dbReference>
<reference evidence="5" key="1">
    <citation type="submission" date="2016-10" db="EMBL/GenBank/DDBJ databases">
        <authorList>
            <person name="Benchimol M."/>
            <person name="Almeida L.G."/>
            <person name="Vasconcelos A.T."/>
            <person name="Perreira-Neves A."/>
            <person name="Rosa I.A."/>
            <person name="Tasca T."/>
            <person name="Bogo M.R."/>
            <person name="de Souza W."/>
        </authorList>
    </citation>
    <scope>NUCLEOTIDE SEQUENCE [LARGE SCALE GENOMIC DNA]</scope>
    <source>
        <strain evidence="5">K</strain>
    </source>
</reference>
<proteinExistence type="predicted"/>
<keyword evidence="6" id="KW-1185">Reference proteome</keyword>
<dbReference type="Pfam" id="PF14745">
    <property type="entry name" value="WASH-4_N"/>
    <property type="match status" value="1"/>
</dbReference>
<dbReference type="Pfam" id="PF14746">
    <property type="entry name" value="WASH-7_C"/>
    <property type="match status" value="1"/>
</dbReference>
<organism evidence="5 6">
    <name type="scientific">Tritrichomonas foetus</name>
    <dbReference type="NCBI Taxonomy" id="1144522"/>
    <lineage>
        <taxon>Eukaryota</taxon>
        <taxon>Metamonada</taxon>
        <taxon>Parabasalia</taxon>
        <taxon>Tritrichomonadida</taxon>
        <taxon>Tritrichomonadidae</taxon>
        <taxon>Tritrichomonas</taxon>
    </lineage>
</organism>
<protein>
    <submittedName>
        <fullName evidence="5">WASH complex subunit 7-like</fullName>
    </submittedName>
</protein>
<evidence type="ECO:0000259" key="3">
    <source>
        <dbReference type="Pfam" id="PF14745"/>
    </source>
</evidence>
<dbReference type="InterPro" id="IPR028283">
    <property type="entry name" value="WASH-7_C"/>
</dbReference>
<dbReference type="AlphaFoldDB" id="A0A1J4JFY5"/>
<dbReference type="Proteomes" id="UP000179807">
    <property type="component" value="Unassembled WGS sequence"/>
</dbReference>
<dbReference type="GO" id="GO:0007032">
    <property type="term" value="P:endosome organization"/>
    <property type="evidence" value="ECO:0007669"/>
    <property type="project" value="TreeGrafter"/>
</dbReference>
<evidence type="ECO:0000313" key="6">
    <source>
        <dbReference type="Proteomes" id="UP000179807"/>
    </source>
</evidence>
<comment type="caution">
    <text evidence="5">The sequence shown here is derived from an EMBL/GenBank/DDBJ whole genome shotgun (WGS) entry which is preliminary data.</text>
</comment>
<dbReference type="GO" id="GO:0071203">
    <property type="term" value="C:WASH complex"/>
    <property type="evidence" value="ECO:0007669"/>
    <property type="project" value="InterPro"/>
</dbReference>
<dbReference type="InterPro" id="IPR028191">
    <property type="entry name" value="WASH-4_N"/>
</dbReference>
<dbReference type="VEuPathDB" id="TrichDB:TRFO_37283"/>
<dbReference type="EMBL" id="MLAK01001170">
    <property type="protein sequence ID" value="OHS96547.1"/>
    <property type="molecule type" value="Genomic_DNA"/>
</dbReference>
<sequence length="1180" mass="134947">MSDDLLLPPPPPPPQGSDDNNDLLPPPPPMDAPADDFGAAAAPPPPPPGEDPFSNPLTAMGGSTTETTTLWEFLFPEVQKETAKASANVREDLSNFLKSYAENLDDLYQAIDQNPCRTWGVSSTPIGLQYPFPTSRTIDEFFETHDDELIYSVKLLTQYITYIQTCETKVKEDYYKPLAVFGELIDEIPLPHEALDTECGIPTGDLEEMTAKIIPILHKLATFLPEFYAVGQKFVEYILFLYSPQNKFFKQFFQNTILASAFSAIGVFMRILYTLTTLISDNPALSDGWDHLRKMFFGIRKEPGNYNTTTEDVTQAEPVVMQITRVLFNQSQNLVGLFINAVSQLAGHPAAKNFGTMLEKYLDDEVSIYIRHEKNVDAPEQEPNICNLTLLLHFLTVFKRNPRNRIVSNIWNSYQQAAIVKLYHFVSFSPIQYLQDNVLDLVRDAVGDSTIRGTQKKLEETLAVQDSTLAAACMRIFAMFSQWQAVCQTQLVRGLDVAYFLRSVITRTIDLHSSLGKPLDMTHTEHLGRMIELLKAIHTTFFLNQSAILHNLPRSVDTLINSFREQLKKVGTVLRKRAYKPYRSVASNILNLALHCVRSFSSEYSIPCLEVLADLFSSKVLSGLPFTREEIIGRLRQVQLLNHYTENIDQACNTSFLVDSPDLYGIFLKFIKNEPRRVIYLAMSMNDVAEVVKSDQELYKKFEDYFIKTLRNEFIQPVLSQIETELRFHTHEHLAVSERNPLKKQFNSFDKFLTIPPFKMVTKFIDIQFEACYYFTRVFYNETTIAPQVWETYAEMANMANRLYGIKILDCHIPGAMMQQDIDVLEIMRNINVFVACYNYDLNSQVFVQRAEDSHHVSIVGIPHIFSSYRCHGIGIMNTTVDFTYRFLRMKFNVFSKFLFDDTVKSRLINECGWFEQNKDEINGQFPYARAEKLVTDMKRITGAAQNLSPLDHFRILITEIGNALGFVRTVRNGGTRFLNNAIGFVYDEDENLSFHDFAEEVQLPQATTDATARLDSVVGKLKELFNSEESFFKMLVDVFATAFRDKKNAHLQLFYAIIPALTLSYIDHIMVLKDKAMKQNKNASFSDDGFPLGIAYILKLLDQDASFDTLHWFDSLKAHAATQREEAANNSKKSSFWQKKNDPTNTKQTLKLTLQMIERQSKEYELLETTVHSARILFN</sequence>
<feature type="compositionally biased region" description="Polar residues" evidence="1">
    <location>
        <begin position="1129"/>
        <end position="1139"/>
    </location>
</feature>
<evidence type="ECO:0000259" key="2">
    <source>
        <dbReference type="Pfam" id="PF14744"/>
    </source>
</evidence>
<dbReference type="InterPro" id="IPR028282">
    <property type="entry name" value="WASH-7_central"/>
</dbReference>